<evidence type="ECO:0000313" key="2">
    <source>
        <dbReference type="Proteomes" id="UP000189739"/>
    </source>
</evidence>
<evidence type="ECO:0000313" key="1">
    <source>
        <dbReference type="EMBL" id="OOQ58637.1"/>
    </source>
</evidence>
<accession>A0A1S9PCT7</accession>
<gene>
    <name evidence="1" type="ORF">BC343_08200</name>
</gene>
<evidence type="ECO:0008006" key="3">
    <source>
        <dbReference type="Google" id="ProtNLM"/>
    </source>
</evidence>
<comment type="caution">
    <text evidence="1">The sequence shown here is derived from an EMBL/GenBank/DDBJ whole genome shotgun (WGS) entry which is preliminary data.</text>
</comment>
<sequence length="106" mass="12051">MFSCDGGPKRSNDYRSKDTLFDAALWKTGTRHLRGRMVKNLLKRNVLNGISRDSLFRVLGKPDDDIDCMYSYTLSTPDTTLFINWQILDVAVDSVSNKVTSAWLTD</sequence>
<dbReference type="STRING" id="1792845.BC343_08200"/>
<name>A0A1S9PCT7_9SPHI</name>
<protein>
    <recommendedName>
        <fullName evidence="3">Lipoprotein SmpA/OmlA domain-containing protein</fullName>
    </recommendedName>
</protein>
<keyword evidence="2" id="KW-1185">Reference proteome</keyword>
<dbReference type="EMBL" id="MBTF01000023">
    <property type="protein sequence ID" value="OOQ58637.1"/>
    <property type="molecule type" value="Genomic_DNA"/>
</dbReference>
<organism evidence="1 2">
    <name type="scientific">Mucilaginibacter pedocola</name>
    <dbReference type="NCBI Taxonomy" id="1792845"/>
    <lineage>
        <taxon>Bacteria</taxon>
        <taxon>Pseudomonadati</taxon>
        <taxon>Bacteroidota</taxon>
        <taxon>Sphingobacteriia</taxon>
        <taxon>Sphingobacteriales</taxon>
        <taxon>Sphingobacteriaceae</taxon>
        <taxon>Mucilaginibacter</taxon>
    </lineage>
</organism>
<reference evidence="1 2" key="1">
    <citation type="submission" date="2016-07" db="EMBL/GenBank/DDBJ databases">
        <title>Genomic analysis of zinc-resistant bacterium Mucilaginibacter pedocola TBZ30.</title>
        <authorList>
            <person name="Huang J."/>
            <person name="Tang J."/>
        </authorList>
    </citation>
    <scope>NUCLEOTIDE SEQUENCE [LARGE SCALE GENOMIC DNA]</scope>
    <source>
        <strain evidence="1 2">TBZ30</strain>
    </source>
</reference>
<dbReference type="AlphaFoldDB" id="A0A1S9PCT7"/>
<proteinExistence type="predicted"/>
<dbReference type="Proteomes" id="UP000189739">
    <property type="component" value="Unassembled WGS sequence"/>
</dbReference>